<keyword evidence="1" id="KW-1133">Transmembrane helix</keyword>
<keyword evidence="1" id="KW-0812">Transmembrane</keyword>
<evidence type="ECO:0000313" key="2">
    <source>
        <dbReference type="EMBL" id="RDU67397.1"/>
    </source>
</evidence>
<comment type="caution">
    <text evidence="2">The sequence shown here is derived from an EMBL/GenBank/DDBJ whole genome shotgun (WGS) entry which is preliminary data.</text>
</comment>
<feature type="transmembrane region" description="Helical" evidence="1">
    <location>
        <begin position="172"/>
        <end position="192"/>
    </location>
</feature>
<accession>A0A3D8IQ39</accession>
<dbReference type="RefSeq" id="WP_115571107.1">
    <property type="nucleotide sequence ID" value="NZ_NXLT01000003.1"/>
</dbReference>
<dbReference type="Proteomes" id="UP000256514">
    <property type="component" value="Unassembled WGS sequence"/>
</dbReference>
<organism evidence="2 3">
    <name type="scientific">Helicobacter equorum</name>
    <dbReference type="NCBI Taxonomy" id="361872"/>
    <lineage>
        <taxon>Bacteria</taxon>
        <taxon>Pseudomonadati</taxon>
        <taxon>Campylobacterota</taxon>
        <taxon>Epsilonproteobacteria</taxon>
        <taxon>Campylobacterales</taxon>
        <taxon>Helicobacteraceae</taxon>
        <taxon>Helicobacter</taxon>
    </lineage>
</organism>
<name>A0A3D8IQ39_9HELI</name>
<dbReference type="EMBL" id="NXLT01000003">
    <property type="protein sequence ID" value="RDU67397.1"/>
    <property type="molecule type" value="Genomic_DNA"/>
</dbReference>
<feature type="transmembrane region" description="Helical" evidence="1">
    <location>
        <begin position="98"/>
        <end position="120"/>
    </location>
</feature>
<evidence type="ECO:0000313" key="3">
    <source>
        <dbReference type="Proteomes" id="UP000256514"/>
    </source>
</evidence>
<reference evidence="2 3" key="1">
    <citation type="submission" date="2018-04" db="EMBL/GenBank/DDBJ databases">
        <title>Novel Campyloabacter and Helicobacter Species and Strains.</title>
        <authorList>
            <person name="Mannion A.J."/>
            <person name="Shen Z."/>
            <person name="Fox J.G."/>
        </authorList>
    </citation>
    <scope>NUCLEOTIDE SEQUENCE [LARGE SCALE GENOMIC DNA]</scope>
    <source>
        <strain evidence="2 3">MIT 12-6600</strain>
    </source>
</reference>
<gene>
    <name evidence="2" type="ORF">CQA54_05350</name>
</gene>
<protein>
    <submittedName>
        <fullName evidence="2">Uncharacterized protein</fullName>
    </submittedName>
</protein>
<feature type="transmembrane region" description="Helical" evidence="1">
    <location>
        <begin position="53"/>
        <end position="77"/>
    </location>
</feature>
<keyword evidence="1" id="KW-0472">Membrane</keyword>
<sequence length="202" mass="23204">MFGLWIMYVAIILWLGAHLLESRILVKYILCLICIVLACVPIFFTHYNSIEIIYAFFDAPSIITILIALTFLAKTFVQDVGTLMHKQISIPIALQPITFLYYAVFGALLLLGTLNIVPWLDIYHFDPLFENLVVLGVIAVMIYSDMLMGIFLALASVALFFTDTHNILDNIFCPYLWVYSVGYTLFMSFISLRKYYEKRILV</sequence>
<evidence type="ECO:0000256" key="1">
    <source>
        <dbReference type="SAM" id="Phobius"/>
    </source>
</evidence>
<feature type="transmembrane region" description="Helical" evidence="1">
    <location>
        <begin position="28"/>
        <end position="47"/>
    </location>
</feature>
<proteinExistence type="predicted"/>
<dbReference type="AlphaFoldDB" id="A0A3D8IQ39"/>
<dbReference type="OrthoDB" id="5330009at2"/>
<feature type="transmembrane region" description="Helical" evidence="1">
    <location>
        <begin position="6"/>
        <end position="21"/>
    </location>
</feature>
<feature type="transmembrane region" description="Helical" evidence="1">
    <location>
        <begin position="132"/>
        <end position="160"/>
    </location>
</feature>
<keyword evidence="3" id="KW-1185">Reference proteome</keyword>